<comment type="caution">
    <text evidence="1">The sequence shown here is derived from an EMBL/GenBank/DDBJ whole genome shotgun (WGS) entry which is preliminary data.</text>
</comment>
<dbReference type="EMBL" id="JANJQO010001197">
    <property type="protein sequence ID" value="KAJ2972191.1"/>
    <property type="molecule type" value="Genomic_DNA"/>
</dbReference>
<name>A0ACC1N123_9HYPO</name>
<gene>
    <name evidence="1" type="ORF">NQ176_g7298</name>
</gene>
<protein>
    <submittedName>
        <fullName evidence="1">Uncharacterized protein</fullName>
    </submittedName>
</protein>
<proteinExistence type="predicted"/>
<accession>A0ACC1N123</accession>
<evidence type="ECO:0000313" key="1">
    <source>
        <dbReference type="EMBL" id="KAJ2972191.1"/>
    </source>
</evidence>
<reference evidence="1" key="1">
    <citation type="submission" date="2022-08" db="EMBL/GenBank/DDBJ databases">
        <title>Genome Sequence of Lecanicillium fungicola.</title>
        <authorList>
            <person name="Buettner E."/>
        </authorList>
    </citation>
    <scope>NUCLEOTIDE SEQUENCE</scope>
    <source>
        <strain evidence="1">Babe33</strain>
    </source>
</reference>
<sequence>MTFPLRQAAYEVLSAALVIAHMYMAWKSLSYVTNSPSPIAVVTSESMEPGFQRGDVIFLWNRQRTIEVGDIALVSFPTRKLPMVHRVLQSYYLQSPPEDNGISGSVTQFVRTKGDNVPVDDAQLYPNDDGLASRDNVIGLVRGIIPYIGLPVLKACKSLNGAGHKVEKEPAYVQVPAARVTEFPFYSSMHNS</sequence>
<organism evidence="1 2">
    <name type="scientific">Zarea fungicola</name>
    <dbReference type="NCBI Taxonomy" id="93591"/>
    <lineage>
        <taxon>Eukaryota</taxon>
        <taxon>Fungi</taxon>
        <taxon>Dikarya</taxon>
        <taxon>Ascomycota</taxon>
        <taxon>Pezizomycotina</taxon>
        <taxon>Sordariomycetes</taxon>
        <taxon>Hypocreomycetidae</taxon>
        <taxon>Hypocreales</taxon>
        <taxon>Cordycipitaceae</taxon>
        <taxon>Zarea</taxon>
    </lineage>
</organism>
<evidence type="ECO:0000313" key="2">
    <source>
        <dbReference type="Proteomes" id="UP001143910"/>
    </source>
</evidence>
<dbReference type="Proteomes" id="UP001143910">
    <property type="component" value="Unassembled WGS sequence"/>
</dbReference>
<keyword evidence="2" id="KW-1185">Reference proteome</keyword>